<dbReference type="SUPFAM" id="SSF53613">
    <property type="entry name" value="Ribokinase-like"/>
    <property type="match status" value="1"/>
</dbReference>
<evidence type="ECO:0000313" key="5">
    <source>
        <dbReference type="Proteomes" id="UP001354989"/>
    </source>
</evidence>
<dbReference type="InterPro" id="IPR011611">
    <property type="entry name" value="PfkB_dom"/>
</dbReference>
<sequence>MEVLCNGLNVVDLLAAVPQNIPYGGKTACEKIIVQGGAPAGNAACGISALGHEIHFLGYLGDNTLSQIGKTELERHGVRTDKMIHRTDAQPAIAIVQVDGEGERTVLYSVTGYYPLSPSDVVEQDIIDTRLVIVDGYDTEVNTHLLRLAKKHNKISVLDMESAPIEVMKEMVALATYPILPLSGAQTLSEQRDIEDCALAIDKMTNGTVVITDGINGSVAVVNGQLIRQAAYKVDVVDTTGCGDAFHAAFTSAILQGMSVAEAMNYGSFFAAQVATVFGGRTKFPTREFMESNLAQLTNI</sequence>
<protein>
    <submittedName>
        <fullName evidence="4">Sulfofructose kinase</fullName>
    </submittedName>
</protein>
<proteinExistence type="predicted"/>
<evidence type="ECO:0000256" key="1">
    <source>
        <dbReference type="ARBA" id="ARBA00022679"/>
    </source>
</evidence>
<dbReference type="PANTHER" id="PTHR10584">
    <property type="entry name" value="SUGAR KINASE"/>
    <property type="match status" value="1"/>
</dbReference>
<accession>A0ABM7VMQ8</accession>
<dbReference type="RefSeq" id="WP_338399547.1">
    <property type="nucleotide sequence ID" value="NZ_AP025300.1"/>
</dbReference>
<dbReference type="EMBL" id="AP025300">
    <property type="protein sequence ID" value="BDD02295.1"/>
    <property type="molecule type" value="Genomic_DNA"/>
</dbReference>
<geneLocation type="plasmid" evidence="4 5">
    <name>pPP8</name>
</geneLocation>
<feature type="domain" description="Carbohydrate kinase PfkB" evidence="3">
    <location>
        <begin position="35"/>
        <end position="286"/>
    </location>
</feature>
<evidence type="ECO:0000313" key="4">
    <source>
        <dbReference type="EMBL" id="BDD02295.1"/>
    </source>
</evidence>
<dbReference type="Pfam" id="PF00294">
    <property type="entry name" value="PfkB"/>
    <property type="match status" value="1"/>
</dbReference>
<dbReference type="Gene3D" id="3.40.1190.20">
    <property type="match status" value="1"/>
</dbReference>
<name>A0ABM7VMQ8_9BACT</name>
<keyword evidence="2 4" id="KW-0418">Kinase</keyword>
<keyword evidence="5" id="KW-1185">Reference proteome</keyword>
<dbReference type="PANTHER" id="PTHR10584:SF157">
    <property type="entry name" value="SULFOFRUCTOSE KINASE"/>
    <property type="match status" value="1"/>
</dbReference>
<gene>
    <name evidence="4" type="primary">yihV</name>
    <name evidence="4" type="ORF">PEPS_45750</name>
</gene>
<evidence type="ECO:0000259" key="3">
    <source>
        <dbReference type="Pfam" id="PF00294"/>
    </source>
</evidence>
<keyword evidence="4" id="KW-0614">Plasmid</keyword>
<dbReference type="Proteomes" id="UP001354989">
    <property type="component" value="Plasmid pPP8"/>
</dbReference>
<evidence type="ECO:0000256" key="2">
    <source>
        <dbReference type="ARBA" id="ARBA00022777"/>
    </source>
</evidence>
<reference evidence="4 5" key="1">
    <citation type="submission" date="2021-12" db="EMBL/GenBank/DDBJ databases">
        <title>Genome sequencing of bacteria with rrn-lacking chromosome and rrn-plasmid.</title>
        <authorList>
            <person name="Anda M."/>
            <person name="Iwasaki W."/>
        </authorList>
    </citation>
    <scope>NUCLEOTIDE SEQUENCE [LARGE SCALE GENOMIC DNA]</scope>
    <source>
        <strain evidence="4 5">NBRC 101262</strain>
        <plasmid evidence="4 5">pPP8</plasmid>
    </source>
</reference>
<dbReference type="InterPro" id="IPR029056">
    <property type="entry name" value="Ribokinase-like"/>
</dbReference>
<organism evidence="4 5">
    <name type="scientific">Persicobacter psychrovividus</name>
    <dbReference type="NCBI Taxonomy" id="387638"/>
    <lineage>
        <taxon>Bacteria</taxon>
        <taxon>Pseudomonadati</taxon>
        <taxon>Bacteroidota</taxon>
        <taxon>Cytophagia</taxon>
        <taxon>Cytophagales</taxon>
        <taxon>Persicobacteraceae</taxon>
        <taxon>Persicobacter</taxon>
    </lineage>
</organism>
<keyword evidence="1" id="KW-0808">Transferase</keyword>
<dbReference type="GO" id="GO:0016301">
    <property type="term" value="F:kinase activity"/>
    <property type="evidence" value="ECO:0007669"/>
    <property type="project" value="UniProtKB-KW"/>
</dbReference>